<evidence type="ECO:0000313" key="5">
    <source>
        <dbReference type="EMBL" id="OHY93348.1"/>
    </source>
</evidence>
<dbReference type="OrthoDB" id="9801954at2"/>
<keyword evidence="2" id="KW-0328">Glycosyltransferase</keyword>
<dbReference type="InterPro" id="IPR050834">
    <property type="entry name" value="Glycosyltransf_2"/>
</dbReference>
<feature type="domain" description="Glycosyltransferase 2-like" evidence="4">
    <location>
        <begin position="4"/>
        <end position="167"/>
    </location>
</feature>
<organism evidence="5 6">
    <name type="scientific">Aeromonas sobria</name>
    <dbReference type="NCBI Taxonomy" id="646"/>
    <lineage>
        <taxon>Bacteria</taxon>
        <taxon>Pseudomonadati</taxon>
        <taxon>Pseudomonadota</taxon>
        <taxon>Gammaproteobacteria</taxon>
        <taxon>Aeromonadales</taxon>
        <taxon>Aeromonadaceae</taxon>
        <taxon>Aeromonas</taxon>
    </lineage>
</organism>
<dbReference type="Gene3D" id="3.90.550.10">
    <property type="entry name" value="Spore Coat Polysaccharide Biosynthesis Protein SpsA, Chain A"/>
    <property type="match status" value="1"/>
</dbReference>
<protein>
    <submittedName>
        <fullName evidence="5">Amylovoran biosynthesis protein AmsE</fullName>
    </submittedName>
</protein>
<accession>A0A1S2CZA4</accession>
<dbReference type="Pfam" id="PF00535">
    <property type="entry name" value="Glycos_transf_2"/>
    <property type="match status" value="1"/>
</dbReference>
<sequence>MKFSLLMSVYHKDSPNDLKEALDSLVNSVVSPDEVVLVEDGPLGDELQSVISSFSNKLPVKNVKLVSNVGLGKALSIGLLECSHEWVARFDSDDICHPARFKTQVDFIKLQKNIDIIGTAIAEFESSKADIHAYRKPPINHDEIVEYAKSRNPFNHMTVMYRKSKILEAGSYQDNYLYEDYALWVRMINNGAFTANIPEVLVYARTGNGMEIRRGGFKYACSEVSAQMGFYKSGFISELQLCKNLLVRVPVRLLPGDIRKSVYRNFLRK</sequence>
<dbReference type="InterPro" id="IPR001173">
    <property type="entry name" value="Glyco_trans_2-like"/>
</dbReference>
<keyword evidence="3" id="KW-0808">Transferase</keyword>
<dbReference type="PANTHER" id="PTHR43685:SF5">
    <property type="entry name" value="GLYCOSYLTRANSFERASE EPSE-RELATED"/>
    <property type="match status" value="1"/>
</dbReference>
<name>A0A1S2CZA4_AERSO</name>
<dbReference type="AlphaFoldDB" id="A0A1S2CZA4"/>
<evidence type="ECO:0000256" key="1">
    <source>
        <dbReference type="ARBA" id="ARBA00006739"/>
    </source>
</evidence>
<dbReference type="RefSeq" id="WP_042018637.1">
    <property type="nucleotide sequence ID" value="NZ_CDBW01000006.1"/>
</dbReference>
<dbReference type="EMBL" id="MKFU01000012">
    <property type="protein sequence ID" value="OHY93348.1"/>
    <property type="molecule type" value="Genomic_DNA"/>
</dbReference>
<proteinExistence type="inferred from homology"/>
<evidence type="ECO:0000256" key="2">
    <source>
        <dbReference type="ARBA" id="ARBA00022676"/>
    </source>
</evidence>
<evidence type="ECO:0000259" key="4">
    <source>
        <dbReference type="Pfam" id="PF00535"/>
    </source>
</evidence>
<comment type="similarity">
    <text evidence="1">Belongs to the glycosyltransferase 2 family.</text>
</comment>
<dbReference type="GeneID" id="58920941"/>
<dbReference type="PANTHER" id="PTHR43685">
    <property type="entry name" value="GLYCOSYLTRANSFERASE"/>
    <property type="match status" value="1"/>
</dbReference>
<gene>
    <name evidence="5" type="ORF">BJD16_03560</name>
</gene>
<evidence type="ECO:0000313" key="6">
    <source>
        <dbReference type="Proteomes" id="UP000179934"/>
    </source>
</evidence>
<dbReference type="GO" id="GO:0016757">
    <property type="term" value="F:glycosyltransferase activity"/>
    <property type="evidence" value="ECO:0007669"/>
    <property type="project" value="UniProtKB-KW"/>
</dbReference>
<reference evidence="5 6" key="1">
    <citation type="submission" date="2016-09" db="EMBL/GenBank/DDBJ databases">
        <title>Draft Genome Sequence of Aeromonas sobria Strain 08005, Isolated from Sick Rana catesbeiana.</title>
        <authorList>
            <person name="Yang Q."/>
        </authorList>
    </citation>
    <scope>NUCLEOTIDE SEQUENCE [LARGE SCALE GENOMIC DNA]</scope>
    <source>
        <strain evidence="5 6">08005</strain>
    </source>
</reference>
<dbReference type="Proteomes" id="UP000179934">
    <property type="component" value="Unassembled WGS sequence"/>
</dbReference>
<dbReference type="SUPFAM" id="SSF53448">
    <property type="entry name" value="Nucleotide-diphospho-sugar transferases"/>
    <property type="match status" value="1"/>
</dbReference>
<evidence type="ECO:0000256" key="3">
    <source>
        <dbReference type="ARBA" id="ARBA00022679"/>
    </source>
</evidence>
<dbReference type="STRING" id="646.BJD16_03560"/>
<comment type="caution">
    <text evidence="5">The sequence shown here is derived from an EMBL/GenBank/DDBJ whole genome shotgun (WGS) entry which is preliminary data.</text>
</comment>
<dbReference type="InterPro" id="IPR029044">
    <property type="entry name" value="Nucleotide-diphossugar_trans"/>
</dbReference>